<feature type="domain" description="Exonuclease" evidence="4">
    <location>
        <begin position="127"/>
        <end position="293"/>
    </location>
</feature>
<dbReference type="PANTHER" id="PTHR30231">
    <property type="entry name" value="DNA POLYMERASE III SUBUNIT EPSILON"/>
    <property type="match status" value="1"/>
</dbReference>
<dbReference type="GO" id="GO:0008408">
    <property type="term" value="F:3'-5' exonuclease activity"/>
    <property type="evidence" value="ECO:0007669"/>
    <property type="project" value="TreeGrafter"/>
</dbReference>
<dbReference type="AlphaFoldDB" id="A0A943I6F7"/>
<dbReference type="EMBL" id="JAGZCZ010000015">
    <property type="protein sequence ID" value="MBS5520598.1"/>
    <property type="molecule type" value="Genomic_DNA"/>
</dbReference>
<dbReference type="Proteomes" id="UP000754226">
    <property type="component" value="Unassembled WGS sequence"/>
</dbReference>
<dbReference type="SUPFAM" id="SSF53098">
    <property type="entry name" value="Ribonuclease H-like"/>
    <property type="match status" value="1"/>
</dbReference>
<keyword evidence="1" id="KW-0540">Nuclease</keyword>
<keyword evidence="2" id="KW-0378">Hydrolase</keyword>
<dbReference type="InterPro" id="IPR010152">
    <property type="entry name" value="CRISPR-assoc_prot_Cas2_sub"/>
</dbReference>
<protein>
    <submittedName>
        <fullName evidence="5">Type I-E CRISPR-associated endoribonuclease Cas2</fullName>
    </submittedName>
</protein>
<dbReference type="InterPro" id="IPR013520">
    <property type="entry name" value="Ribonucl_H"/>
</dbReference>
<dbReference type="FunFam" id="3.30.420.10:FF:000045">
    <property type="entry name" value="3'-5' exonuclease DinG"/>
    <property type="match status" value="1"/>
</dbReference>
<reference evidence="5" key="1">
    <citation type="submission" date="2021-02" db="EMBL/GenBank/DDBJ databases">
        <title>Infant gut strain persistence is associated with maternal origin, phylogeny, and functional potential including surface adhesion and iron acquisition.</title>
        <authorList>
            <person name="Lou Y.C."/>
        </authorList>
    </citation>
    <scope>NUCLEOTIDE SEQUENCE</scope>
    <source>
        <strain evidence="5">L3_106_000M1_dasL3_106_000M1_concoct_15</strain>
    </source>
</reference>
<dbReference type="Gene3D" id="3.30.420.10">
    <property type="entry name" value="Ribonuclease H-like superfamily/Ribonuclease H"/>
    <property type="match status" value="1"/>
</dbReference>
<evidence type="ECO:0000256" key="1">
    <source>
        <dbReference type="ARBA" id="ARBA00022722"/>
    </source>
</evidence>
<accession>A0A943I6F7</accession>
<name>A0A943I6F7_9FIRM</name>
<dbReference type="Gene3D" id="3.30.70.240">
    <property type="match status" value="1"/>
</dbReference>
<dbReference type="CDD" id="cd06127">
    <property type="entry name" value="DEDDh"/>
    <property type="match status" value="1"/>
</dbReference>
<sequence length="298" mass="33714">MVVVTVTNCPPGLRGDLSKWLCEINVGVYVGNISTRVRQNLWTRICENLSSGQATMVYPAMNEQGLDFKSWNSTWQAVDYDGIKLMKHPLSCEPNANEGKNYHSTAYGHLLAKRKLANDRKEYSRLNYTVVDIETTGLDPTKDQILELSAAKVRKGVIESSYSQLIGVTCSIPANISQLTGISNEMIEANGVELKSAVEKFLTFIDDDQLLLFNASFDLNFINQACKLYDYPIIENHIIDLYKEARKTFRYLSNYKLETIAAFLGLSEQKHRGLDDCILMHNVFHQLNEKLIASKEKT</sequence>
<evidence type="ECO:0000313" key="5">
    <source>
        <dbReference type="EMBL" id="MBS5520598.1"/>
    </source>
</evidence>
<dbReference type="GO" id="GO:0005829">
    <property type="term" value="C:cytosol"/>
    <property type="evidence" value="ECO:0007669"/>
    <property type="project" value="TreeGrafter"/>
</dbReference>
<dbReference type="Pfam" id="PF09707">
    <property type="entry name" value="Cas_Cas2CT1978"/>
    <property type="match status" value="1"/>
</dbReference>
<dbReference type="NCBIfam" id="TIGR01873">
    <property type="entry name" value="cas_CT1978"/>
    <property type="match status" value="1"/>
</dbReference>
<proteinExistence type="predicted"/>
<dbReference type="Pfam" id="PF00929">
    <property type="entry name" value="RNase_T"/>
    <property type="match status" value="1"/>
</dbReference>
<dbReference type="PANTHER" id="PTHR30231:SF4">
    <property type="entry name" value="PROTEIN NEN2"/>
    <property type="match status" value="1"/>
</dbReference>
<gene>
    <name evidence="5" type="primary">cas2e</name>
    <name evidence="5" type="ORF">KHX13_09885</name>
</gene>
<dbReference type="CDD" id="cd09755">
    <property type="entry name" value="Cas2_I-E"/>
    <property type="match status" value="1"/>
</dbReference>
<evidence type="ECO:0000259" key="4">
    <source>
        <dbReference type="SMART" id="SM00479"/>
    </source>
</evidence>
<organism evidence="5 6">
    <name type="scientific">Acidaminococcus intestini</name>
    <dbReference type="NCBI Taxonomy" id="187327"/>
    <lineage>
        <taxon>Bacteria</taxon>
        <taxon>Bacillati</taxon>
        <taxon>Bacillota</taxon>
        <taxon>Negativicutes</taxon>
        <taxon>Acidaminococcales</taxon>
        <taxon>Acidaminococcaceae</taxon>
        <taxon>Acidaminococcus</taxon>
    </lineage>
</organism>
<comment type="caution">
    <text evidence="5">The sequence shown here is derived from an EMBL/GenBank/DDBJ whole genome shotgun (WGS) entry which is preliminary data.</text>
</comment>
<evidence type="ECO:0000256" key="2">
    <source>
        <dbReference type="ARBA" id="ARBA00022801"/>
    </source>
</evidence>
<dbReference type="InterPro" id="IPR036397">
    <property type="entry name" value="RNaseH_sf"/>
</dbReference>
<evidence type="ECO:0000313" key="6">
    <source>
        <dbReference type="Proteomes" id="UP000754226"/>
    </source>
</evidence>
<evidence type="ECO:0000256" key="3">
    <source>
        <dbReference type="ARBA" id="ARBA00022839"/>
    </source>
</evidence>
<dbReference type="InterPro" id="IPR012337">
    <property type="entry name" value="RNaseH-like_sf"/>
</dbReference>
<dbReference type="GO" id="GO:0003676">
    <property type="term" value="F:nucleic acid binding"/>
    <property type="evidence" value="ECO:0007669"/>
    <property type="project" value="InterPro"/>
</dbReference>
<dbReference type="SMART" id="SM00479">
    <property type="entry name" value="EXOIII"/>
    <property type="match status" value="1"/>
</dbReference>
<keyword evidence="3" id="KW-0269">Exonuclease</keyword>